<dbReference type="RefSeq" id="WP_052510056.1">
    <property type="nucleotide sequence ID" value="NZ_BAWO01000068.1"/>
</dbReference>
<dbReference type="InterPro" id="IPR015943">
    <property type="entry name" value="WD40/YVTN_repeat-like_dom_sf"/>
</dbReference>
<sequence>MKLKLFTFLISALFMIPVGVFAHGTEEEHQREMLTATLLNYSFIVSSILLGLGIILFFLIRNQLKTVNVKKQEGRLKRDKLQRWLKLSRWVSVLALLALAVSGVFALTNGTGEEEDIDFMHIHGLGFTNDGTEIYVPAHDGLKVYKNGKWKIPEGEKHDYMGFSMVDNGFYSSGHPAPGSSMKNPFGVVKSTDMGKNLQTLDLYGEVDFHGMGVGYYSHAIYVLNPERNSRMDDAGLYYSLDETKTWTKSDMKGLEGQPSAIAVHPEKENMVVISTNRGVYLSKDYGNSFDNIAKNTPVTSVSFTKEGKLLAGVITDKPSLMEINLESGEKKNIPIPTLSEDNAIGYIAVNPNNEKQIVFTTFEKDIYLTDNHGGNWIQIAKQGKGMNSQTTTNEGKS</sequence>
<dbReference type="NCBIfam" id="NF045728">
    <property type="entry name" value="glycosyl_F510_1955"/>
    <property type="match status" value="1"/>
</dbReference>
<keyword evidence="1" id="KW-0472">Membrane</keyword>
<evidence type="ECO:0000313" key="3">
    <source>
        <dbReference type="Proteomes" id="UP000023561"/>
    </source>
</evidence>
<organism evidence="2 3">
    <name type="scientific">Parageobacillus caldoxylosilyticus NBRC 107762</name>
    <dbReference type="NCBI Taxonomy" id="1220594"/>
    <lineage>
        <taxon>Bacteria</taxon>
        <taxon>Bacillati</taxon>
        <taxon>Bacillota</taxon>
        <taxon>Bacilli</taxon>
        <taxon>Bacillales</taxon>
        <taxon>Anoxybacillaceae</taxon>
        <taxon>Saccharococcus</taxon>
    </lineage>
</organism>
<evidence type="ECO:0008006" key="4">
    <source>
        <dbReference type="Google" id="ProtNLM"/>
    </source>
</evidence>
<keyword evidence="1" id="KW-1133">Transmembrane helix</keyword>
<dbReference type="SUPFAM" id="SSF110296">
    <property type="entry name" value="Oligoxyloglucan reducing end-specific cellobiohydrolase"/>
    <property type="match status" value="1"/>
</dbReference>
<keyword evidence="3" id="KW-1185">Reference proteome</keyword>
<dbReference type="AlphaFoldDB" id="A0A023DJG0"/>
<feature type="transmembrane region" description="Helical" evidence="1">
    <location>
        <begin position="87"/>
        <end position="107"/>
    </location>
</feature>
<keyword evidence="1" id="KW-0812">Transmembrane</keyword>
<feature type="transmembrane region" description="Helical" evidence="1">
    <location>
        <begin position="38"/>
        <end position="60"/>
    </location>
</feature>
<protein>
    <recommendedName>
        <fullName evidence="4">Glycosyl hydrolase</fullName>
    </recommendedName>
</protein>
<dbReference type="Gene3D" id="2.130.10.10">
    <property type="entry name" value="YVTN repeat-like/Quinoprotein amine dehydrogenase"/>
    <property type="match status" value="1"/>
</dbReference>
<evidence type="ECO:0000313" key="2">
    <source>
        <dbReference type="EMBL" id="GAJ41397.1"/>
    </source>
</evidence>
<name>A0A023DJG0_9BACL</name>
<dbReference type="Proteomes" id="UP000023561">
    <property type="component" value="Unassembled WGS sequence"/>
</dbReference>
<evidence type="ECO:0000256" key="1">
    <source>
        <dbReference type="SAM" id="Phobius"/>
    </source>
</evidence>
<reference evidence="2 3" key="1">
    <citation type="submission" date="2014-04" db="EMBL/GenBank/DDBJ databases">
        <title>Whole genome shotgun sequence of Geobacillus caldoxylosilyticus NBRC 107762.</title>
        <authorList>
            <person name="Hosoyama A."/>
            <person name="Hosoyama Y."/>
            <person name="Katano-Makiyama Y."/>
            <person name="Tsuchikane K."/>
            <person name="Ohji S."/>
            <person name="Ichikawa N."/>
            <person name="Yamazoe A."/>
            <person name="Fujita N."/>
        </authorList>
    </citation>
    <scope>NUCLEOTIDE SEQUENCE [LARGE SCALE GENOMIC DNA]</scope>
    <source>
        <strain evidence="2 3">NBRC 107762</strain>
    </source>
</reference>
<proteinExistence type="predicted"/>
<dbReference type="InterPro" id="IPR054817">
    <property type="entry name" value="Glycosyl_F510_1955-like"/>
</dbReference>
<comment type="caution">
    <text evidence="2">The sequence shown here is derived from an EMBL/GenBank/DDBJ whole genome shotgun (WGS) entry which is preliminary data.</text>
</comment>
<dbReference type="OrthoDB" id="9764804at2"/>
<gene>
    <name evidence="2" type="ORF">GCA01S_068_00160</name>
</gene>
<accession>A0A023DJG0</accession>
<dbReference type="EMBL" id="BAWO01000068">
    <property type="protein sequence ID" value="GAJ41397.1"/>
    <property type="molecule type" value="Genomic_DNA"/>
</dbReference>